<comment type="similarity">
    <text evidence="9">Belongs to the ustYa family.</text>
</comment>
<dbReference type="OrthoDB" id="3687641at2759"/>
<keyword evidence="5" id="KW-0560">Oxidoreductase</keyword>
<feature type="compositionally biased region" description="Acidic residues" evidence="10">
    <location>
        <begin position="51"/>
        <end position="62"/>
    </location>
</feature>
<dbReference type="PANTHER" id="PTHR33365:SF11">
    <property type="entry name" value="TAT PATHWAY SIGNAL SEQUENCE"/>
    <property type="match status" value="1"/>
</dbReference>
<feature type="compositionally biased region" description="Basic and acidic residues" evidence="10">
    <location>
        <begin position="11"/>
        <end position="32"/>
    </location>
</feature>
<evidence type="ECO:0000313" key="12">
    <source>
        <dbReference type="Proteomes" id="UP000031575"/>
    </source>
</evidence>
<dbReference type="HOGENOM" id="CLU_042941_4_0_1"/>
<keyword evidence="4" id="KW-1133">Transmembrane helix</keyword>
<dbReference type="GO" id="GO:0016491">
    <property type="term" value="F:oxidoreductase activity"/>
    <property type="evidence" value="ECO:0007669"/>
    <property type="project" value="UniProtKB-KW"/>
</dbReference>
<dbReference type="Proteomes" id="UP000031575">
    <property type="component" value="Unassembled WGS sequence"/>
</dbReference>
<name>A0A0C2EM26_9PEZI</name>
<comment type="subcellular location">
    <subcellularLocation>
        <location evidence="1">Membrane</location>
        <topology evidence="1">Single-pass membrane protein</topology>
    </subcellularLocation>
</comment>
<dbReference type="AlphaFoldDB" id="A0A0C2EM26"/>
<evidence type="ECO:0000256" key="9">
    <source>
        <dbReference type="ARBA" id="ARBA00035112"/>
    </source>
</evidence>
<dbReference type="GO" id="GO:0043386">
    <property type="term" value="P:mycotoxin biosynthetic process"/>
    <property type="evidence" value="ECO:0007669"/>
    <property type="project" value="InterPro"/>
</dbReference>
<feature type="compositionally biased region" description="Low complexity" evidence="10">
    <location>
        <begin position="33"/>
        <end position="42"/>
    </location>
</feature>
<keyword evidence="6" id="KW-0843">Virulence</keyword>
<evidence type="ECO:0000256" key="1">
    <source>
        <dbReference type="ARBA" id="ARBA00004167"/>
    </source>
</evidence>
<evidence type="ECO:0000256" key="2">
    <source>
        <dbReference type="ARBA" id="ARBA00004685"/>
    </source>
</evidence>
<evidence type="ECO:0000313" key="11">
    <source>
        <dbReference type="EMBL" id="KIH87134.1"/>
    </source>
</evidence>
<dbReference type="RefSeq" id="XP_040615144.1">
    <property type="nucleotide sequence ID" value="XM_040763327.1"/>
</dbReference>
<accession>A0A0C2EM26</accession>
<gene>
    <name evidence="11" type="ORF">SPBR_05050</name>
</gene>
<evidence type="ECO:0000256" key="3">
    <source>
        <dbReference type="ARBA" id="ARBA00022692"/>
    </source>
</evidence>
<evidence type="ECO:0000256" key="8">
    <source>
        <dbReference type="ARBA" id="ARBA00023180"/>
    </source>
</evidence>
<keyword evidence="7" id="KW-0472">Membrane</keyword>
<comment type="caution">
    <text evidence="11">The sequence shown here is derived from an EMBL/GenBank/DDBJ whole genome shotgun (WGS) entry which is preliminary data.</text>
</comment>
<evidence type="ECO:0000256" key="10">
    <source>
        <dbReference type="SAM" id="MobiDB-lite"/>
    </source>
</evidence>
<evidence type="ECO:0008006" key="13">
    <source>
        <dbReference type="Google" id="ProtNLM"/>
    </source>
</evidence>
<dbReference type="GO" id="GO:0016020">
    <property type="term" value="C:membrane"/>
    <property type="evidence" value="ECO:0007669"/>
    <property type="project" value="UniProtKB-SubCell"/>
</dbReference>
<sequence length="297" mass="32942">MSSAAYNPVRADARKADRRSDRLARQTADHTARSAADSADSADSTRRSGEDGSDTEVDDALITDDEKQWETVALERGLLGRRPSRASRVLGAVRRHRWMVDTGLLVVILGLVVLLQLEVRQRPARWQVGGDYMKTGPIFRTKVVKWEADEAFVPPKDADFASNTTLATWNTLMPQGTGWHNTEAATTFFTTTMTHQLHCILMMGRIYTALRMNAMPSPDLPADYHSHYLHCIDYLRQAAMCAGDVAVEAHEPTDASDNGALDGGWSGHHVCKDYGQITSYLESQIRDGVRTVLPIDD</sequence>
<dbReference type="GeneID" id="63678248"/>
<dbReference type="VEuPathDB" id="FungiDB:SPBR_05050"/>
<keyword evidence="3" id="KW-0812">Transmembrane</keyword>
<dbReference type="EMBL" id="AWTV01000010">
    <property type="protein sequence ID" value="KIH87134.1"/>
    <property type="molecule type" value="Genomic_DNA"/>
</dbReference>
<evidence type="ECO:0000256" key="6">
    <source>
        <dbReference type="ARBA" id="ARBA00023026"/>
    </source>
</evidence>
<organism evidence="11 12">
    <name type="scientific">Sporothrix brasiliensis 5110</name>
    <dbReference type="NCBI Taxonomy" id="1398154"/>
    <lineage>
        <taxon>Eukaryota</taxon>
        <taxon>Fungi</taxon>
        <taxon>Dikarya</taxon>
        <taxon>Ascomycota</taxon>
        <taxon>Pezizomycotina</taxon>
        <taxon>Sordariomycetes</taxon>
        <taxon>Sordariomycetidae</taxon>
        <taxon>Ophiostomatales</taxon>
        <taxon>Ophiostomataceae</taxon>
        <taxon>Sporothrix</taxon>
    </lineage>
</organism>
<dbReference type="Pfam" id="PF11807">
    <property type="entry name" value="UstYa"/>
    <property type="match status" value="1"/>
</dbReference>
<keyword evidence="8" id="KW-0325">Glycoprotein</keyword>
<protein>
    <recommendedName>
        <fullName evidence="13">Oxidase ustYa</fullName>
    </recommendedName>
</protein>
<dbReference type="InterPro" id="IPR021765">
    <property type="entry name" value="UstYa-like"/>
</dbReference>
<keyword evidence="12" id="KW-1185">Reference proteome</keyword>
<proteinExistence type="inferred from homology"/>
<evidence type="ECO:0000256" key="7">
    <source>
        <dbReference type="ARBA" id="ARBA00023136"/>
    </source>
</evidence>
<evidence type="ECO:0000256" key="4">
    <source>
        <dbReference type="ARBA" id="ARBA00022989"/>
    </source>
</evidence>
<comment type="pathway">
    <text evidence="2">Mycotoxin biosynthesis.</text>
</comment>
<dbReference type="PANTHER" id="PTHR33365">
    <property type="entry name" value="YALI0B05434P"/>
    <property type="match status" value="1"/>
</dbReference>
<evidence type="ECO:0000256" key="5">
    <source>
        <dbReference type="ARBA" id="ARBA00023002"/>
    </source>
</evidence>
<feature type="region of interest" description="Disordered" evidence="10">
    <location>
        <begin position="1"/>
        <end position="62"/>
    </location>
</feature>
<reference evidence="11 12" key="1">
    <citation type="journal article" date="2014" name="BMC Genomics">
        <title>Comparative genomics of the major fungal agents of human and animal Sporotrichosis: Sporothrix schenckii and Sporothrix brasiliensis.</title>
        <authorList>
            <person name="Teixeira M.M."/>
            <person name="de Almeida L.G."/>
            <person name="Kubitschek-Barreira P."/>
            <person name="Alves F.L."/>
            <person name="Kioshima E.S."/>
            <person name="Abadio A.K."/>
            <person name="Fernandes L."/>
            <person name="Derengowski L.S."/>
            <person name="Ferreira K.S."/>
            <person name="Souza R.C."/>
            <person name="Ruiz J.C."/>
            <person name="de Andrade N.C."/>
            <person name="Paes H.C."/>
            <person name="Nicola A.M."/>
            <person name="Albuquerque P."/>
            <person name="Gerber A.L."/>
            <person name="Martins V.P."/>
            <person name="Peconick L.D."/>
            <person name="Neto A.V."/>
            <person name="Chaucanez C.B."/>
            <person name="Silva P.A."/>
            <person name="Cunha O.L."/>
            <person name="de Oliveira F.F."/>
            <person name="dos Santos T.C."/>
            <person name="Barros A.L."/>
            <person name="Soares M.A."/>
            <person name="de Oliveira L.M."/>
            <person name="Marini M.M."/>
            <person name="Villalobos-Duno H."/>
            <person name="Cunha M.M."/>
            <person name="de Hoog S."/>
            <person name="da Silveira J.F."/>
            <person name="Henrissat B."/>
            <person name="Nino-Vega G.A."/>
            <person name="Cisalpino P.S."/>
            <person name="Mora-Montes H.M."/>
            <person name="Almeida S.R."/>
            <person name="Stajich J.E."/>
            <person name="Lopes-Bezerra L.M."/>
            <person name="Vasconcelos A.T."/>
            <person name="Felipe M.S."/>
        </authorList>
    </citation>
    <scope>NUCLEOTIDE SEQUENCE [LARGE SCALE GENOMIC DNA]</scope>
    <source>
        <strain evidence="11 12">5110</strain>
    </source>
</reference>